<dbReference type="EMBL" id="JAMPKK010000014">
    <property type="protein sequence ID" value="MEP0864517.1"/>
    <property type="molecule type" value="Genomic_DNA"/>
</dbReference>
<protein>
    <submittedName>
        <fullName evidence="1">Uncharacterized protein</fullName>
    </submittedName>
</protein>
<organism evidence="1 2">
    <name type="scientific">Funiculus sociatus GB2-A5</name>
    <dbReference type="NCBI Taxonomy" id="2933946"/>
    <lineage>
        <taxon>Bacteria</taxon>
        <taxon>Bacillati</taxon>
        <taxon>Cyanobacteriota</taxon>
        <taxon>Cyanophyceae</taxon>
        <taxon>Coleofasciculales</taxon>
        <taxon>Coleofasciculaceae</taxon>
        <taxon>Funiculus</taxon>
    </lineage>
</organism>
<comment type="caution">
    <text evidence="1">The sequence shown here is derived from an EMBL/GenBank/DDBJ whole genome shotgun (WGS) entry which is preliminary data.</text>
</comment>
<keyword evidence="2" id="KW-1185">Reference proteome</keyword>
<proteinExistence type="predicted"/>
<sequence length="70" mass="7907">MTNCIYSVPFYQASISVCGKDGRANSLAAEFRLQVVETFAVVIFRLCMRVRTNSWQGEYFRLASGAIYLS</sequence>
<evidence type="ECO:0000313" key="1">
    <source>
        <dbReference type="EMBL" id="MEP0864517.1"/>
    </source>
</evidence>
<evidence type="ECO:0000313" key="2">
    <source>
        <dbReference type="Proteomes" id="UP001442494"/>
    </source>
</evidence>
<dbReference type="Proteomes" id="UP001442494">
    <property type="component" value="Unassembled WGS sequence"/>
</dbReference>
<gene>
    <name evidence="1" type="ORF">NDI37_08540</name>
</gene>
<accession>A0ABV0JPB3</accession>
<name>A0ABV0JPB3_9CYAN</name>
<reference evidence="1 2" key="1">
    <citation type="submission" date="2022-04" db="EMBL/GenBank/DDBJ databases">
        <title>Positive selection, recombination, and allopatry shape intraspecific diversity of widespread and dominant cyanobacteria.</title>
        <authorList>
            <person name="Wei J."/>
            <person name="Shu W."/>
            <person name="Hu C."/>
        </authorList>
    </citation>
    <scope>NUCLEOTIDE SEQUENCE [LARGE SCALE GENOMIC DNA]</scope>
    <source>
        <strain evidence="1 2">GB2-A5</strain>
    </source>
</reference>
<dbReference type="RefSeq" id="WP_190424789.1">
    <property type="nucleotide sequence ID" value="NZ_JAMPKK010000014.1"/>
</dbReference>